<evidence type="ECO:0000256" key="2">
    <source>
        <dbReference type="ARBA" id="ARBA00023125"/>
    </source>
</evidence>
<evidence type="ECO:0000259" key="4">
    <source>
        <dbReference type="PROSITE" id="PS01124"/>
    </source>
</evidence>
<keyword evidence="6" id="KW-1185">Reference proteome</keyword>
<dbReference type="PANTHER" id="PTHR46796">
    <property type="entry name" value="HTH-TYPE TRANSCRIPTIONAL ACTIVATOR RHAS-RELATED"/>
    <property type="match status" value="1"/>
</dbReference>
<dbReference type="Pfam" id="PF12833">
    <property type="entry name" value="HTH_18"/>
    <property type="match status" value="1"/>
</dbReference>
<proteinExistence type="predicted"/>
<keyword evidence="1" id="KW-0805">Transcription regulation</keyword>
<keyword evidence="3" id="KW-0804">Transcription</keyword>
<reference evidence="6" key="1">
    <citation type="journal article" date="2019" name="Int. J. Syst. Evol. Microbiol.">
        <title>The Global Catalogue of Microorganisms (GCM) 10K type strain sequencing project: providing services to taxonomists for standard genome sequencing and annotation.</title>
        <authorList>
            <consortium name="The Broad Institute Genomics Platform"/>
            <consortium name="The Broad Institute Genome Sequencing Center for Infectious Disease"/>
            <person name="Wu L."/>
            <person name="Ma J."/>
        </authorList>
    </citation>
    <scope>NUCLEOTIDE SEQUENCE [LARGE SCALE GENOMIC DNA]</scope>
    <source>
        <strain evidence="6">JCM 18123</strain>
    </source>
</reference>
<feature type="domain" description="HTH araC/xylS-type" evidence="4">
    <location>
        <begin position="130"/>
        <end position="218"/>
    </location>
</feature>
<dbReference type="PROSITE" id="PS01124">
    <property type="entry name" value="HTH_ARAC_FAMILY_2"/>
    <property type="match status" value="1"/>
</dbReference>
<gene>
    <name evidence="5" type="ORF">GCM10023224_44950</name>
</gene>
<evidence type="ECO:0000313" key="5">
    <source>
        <dbReference type="EMBL" id="GAA4954566.1"/>
    </source>
</evidence>
<evidence type="ECO:0000313" key="6">
    <source>
        <dbReference type="Proteomes" id="UP001499993"/>
    </source>
</evidence>
<dbReference type="Gene3D" id="1.10.10.60">
    <property type="entry name" value="Homeodomain-like"/>
    <property type="match status" value="1"/>
</dbReference>
<organism evidence="5 6">
    <name type="scientific">Streptomonospora halophila</name>
    <dbReference type="NCBI Taxonomy" id="427369"/>
    <lineage>
        <taxon>Bacteria</taxon>
        <taxon>Bacillati</taxon>
        <taxon>Actinomycetota</taxon>
        <taxon>Actinomycetes</taxon>
        <taxon>Streptosporangiales</taxon>
        <taxon>Nocardiopsidaceae</taxon>
        <taxon>Streptomonospora</taxon>
    </lineage>
</organism>
<dbReference type="InterPro" id="IPR018060">
    <property type="entry name" value="HTH_AraC"/>
</dbReference>
<dbReference type="PANTHER" id="PTHR46796:SF15">
    <property type="entry name" value="BLL1074 PROTEIN"/>
    <property type="match status" value="1"/>
</dbReference>
<dbReference type="SMART" id="SM00342">
    <property type="entry name" value="HTH_ARAC"/>
    <property type="match status" value="1"/>
</dbReference>
<sequence>MYRERASATGGVVWTGAAEDGDLHRVVPDGCMDLVWDGGGLLAAGPDTAAYFADWRPGVVFIGLRLPPGAGPAALGVPAHELRDRRVPLEDLWCADEARRLGEAVALAADPGKLLERAAARRLAATGGADPVMREVAALLDAGASVARAAEATGLSPRRLHRRSLAAFGYGPRTLRRILRFDRALAAAREGTPFAEVAAAAGYADQAHLAREARELAGDPLSVLTGRAGQAGGTSGPVTR</sequence>
<dbReference type="Proteomes" id="UP001499993">
    <property type="component" value="Unassembled WGS sequence"/>
</dbReference>
<dbReference type="RefSeq" id="WP_345558727.1">
    <property type="nucleotide sequence ID" value="NZ_BAABIK010000033.1"/>
</dbReference>
<name>A0ABP9GVK3_9ACTN</name>
<comment type="caution">
    <text evidence="5">The sequence shown here is derived from an EMBL/GenBank/DDBJ whole genome shotgun (WGS) entry which is preliminary data.</text>
</comment>
<protein>
    <submittedName>
        <fullName evidence="5">Helix-turn-helix transcriptional regulator</fullName>
    </submittedName>
</protein>
<dbReference type="Pfam" id="PF20240">
    <property type="entry name" value="DUF6597"/>
    <property type="match status" value="1"/>
</dbReference>
<dbReference type="InterPro" id="IPR046532">
    <property type="entry name" value="DUF6597"/>
</dbReference>
<dbReference type="InterPro" id="IPR050204">
    <property type="entry name" value="AraC_XylS_family_regulators"/>
</dbReference>
<keyword evidence="2" id="KW-0238">DNA-binding</keyword>
<accession>A0ABP9GVK3</accession>
<dbReference type="EMBL" id="BAABIK010000033">
    <property type="protein sequence ID" value="GAA4954566.1"/>
    <property type="molecule type" value="Genomic_DNA"/>
</dbReference>
<evidence type="ECO:0000256" key="3">
    <source>
        <dbReference type="ARBA" id="ARBA00023163"/>
    </source>
</evidence>
<evidence type="ECO:0000256" key="1">
    <source>
        <dbReference type="ARBA" id="ARBA00023015"/>
    </source>
</evidence>